<evidence type="ECO:0000256" key="1">
    <source>
        <dbReference type="SAM" id="MobiDB-lite"/>
    </source>
</evidence>
<keyword evidence="4" id="KW-0378">Hydrolase</keyword>
<keyword evidence="2" id="KW-0732">Signal</keyword>
<dbReference type="SUPFAM" id="SSF56300">
    <property type="entry name" value="Metallo-dependent phosphatases"/>
    <property type="match status" value="1"/>
</dbReference>
<evidence type="ECO:0000313" key="4">
    <source>
        <dbReference type="EMBL" id="MFG6467597.1"/>
    </source>
</evidence>
<dbReference type="Pfam" id="PF00149">
    <property type="entry name" value="Metallophos"/>
    <property type="match status" value="1"/>
</dbReference>
<keyword evidence="5" id="KW-1185">Reference proteome</keyword>
<evidence type="ECO:0000313" key="5">
    <source>
        <dbReference type="Proteomes" id="UP001606303"/>
    </source>
</evidence>
<dbReference type="EC" id="3.1.-.-" evidence="4"/>
<evidence type="ECO:0000259" key="3">
    <source>
        <dbReference type="Pfam" id="PF00149"/>
    </source>
</evidence>
<dbReference type="InterPro" id="IPR029052">
    <property type="entry name" value="Metallo-depent_PP-like"/>
</dbReference>
<feature type="compositionally biased region" description="Low complexity" evidence="1">
    <location>
        <begin position="491"/>
        <end position="506"/>
    </location>
</feature>
<feature type="region of interest" description="Disordered" evidence="1">
    <location>
        <begin position="319"/>
        <end position="344"/>
    </location>
</feature>
<dbReference type="Proteomes" id="UP001606303">
    <property type="component" value="Unassembled WGS sequence"/>
</dbReference>
<feature type="region of interest" description="Disordered" evidence="1">
    <location>
        <begin position="26"/>
        <end position="50"/>
    </location>
</feature>
<feature type="domain" description="Calcineurin-like phosphoesterase" evidence="3">
    <location>
        <begin position="162"/>
        <end position="433"/>
    </location>
</feature>
<feature type="compositionally biased region" description="Basic and acidic residues" evidence="1">
    <location>
        <begin position="324"/>
        <end position="333"/>
    </location>
</feature>
<proteinExistence type="predicted"/>
<sequence length="516" mass="56841">MKRHLPRLLWATLLAVAAHTALAQADDDGARRRGPTEKAERGERGGRGRQPALVLPADVAALDRLSVLLGRPTRDSVTLNVLSADRLEAVVEFASEGEAAWRRTPLRQLEPGEPAEIELTGLAPGRAQRYRLLSRRVGAERFDTGAEHAFHTQRAPGEAFSFALQGDSHPERGHQFDAAMYAQTLRAAAADRPDFYLTLGDDFSVDTLPELNAATVTQRYRLQRPFLALVGQSAPVFLVNGNHEQAAAANLDGTPHNVAVWAQNARNRLYPQPAPNRFYSGDTLEVPHIGLLRDYHAWTWGDALFVVIDPYWHSPQPVDNALGSRDKGGDKGGDTGGSKGGRDLWNNTLGEAQYRWLRETLTQSRAKYKFVFAHHVLGTGRGGAGLARLYEWGGQDRRGRDEFATRRPGWPEPIHALFVRTGVTIFFQGHDHVSARETLDGVIYQTVPEPADPHEALYFAEAYPGAVVHPNSGHLRVSVDAQRVRVDYRRTAPPGAAPASGPTSRADFSYEVPARR</sequence>
<feature type="chain" id="PRO_5047384969" evidence="2">
    <location>
        <begin position="24"/>
        <end position="516"/>
    </location>
</feature>
<reference evidence="4 5" key="1">
    <citation type="submission" date="2024-08" db="EMBL/GenBank/DDBJ databases">
        <authorList>
            <person name="Lu H."/>
        </authorList>
    </citation>
    <scope>NUCLEOTIDE SEQUENCE [LARGE SCALE GENOMIC DNA]</scope>
    <source>
        <strain evidence="4 5">BYS87W</strain>
    </source>
</reference>
<feature type="region of interest" description="Disordered" evidence="1">
    <location>
        <begin position="491"/>
        <end position="516"/>
    </location>
</feature>
<dbReference type="InterPro" id="IPR004843">
    <property type="entry name" value="Calcineurin-like_PHP"/>
</dbReference>
<gene>
    <name evidence="4" type="ORF">ACG01O_13315</name>
</gene>
<name>A0ABW7H0I9_9BURK</name>
<evidence type="ECO:0000256" key="2">
    <source>
        <dbReference type="SAM" id="SignalP"/>
    </source>
</evidence>
<organism evidence="4 5">
    <name type="scientific">Pelomonas baiyunensis</name>
    <dbReference type="NCBI Taxonomy" id="3299026"/>
    <lineage>
        <taxon>Bacteria</taxon>
        <taxon>Pseudomonadati</taxon>
        <taxon>Pseudomonadota</taxon>
        <taxon>Betaproteobacteria</taxon>
        <taxon>Burkholderiales</taxon>
        <taxon>Sphaerotilaceae</taxon>
        <taxon>Roseateles</taxon>
    </lineage>
</organism>
<dbReference type="GO" id="GO:0016787">
    <property type="term" value="F:hydrolase activity"/>
    <property type="evidence" value="ECO:0007669"/>
    <property type="project" value="UniProtKB-KW"/>
</dbReference>
<feature type="compositionally biased region" description="Basic and acidic residues" evidence="1">
    <location>
        <begin position="28"/>
        <end position="46"/>
    </location>
</feature>
<feature type="signal peptide" evidence="2">
    <location>
        <begin position="1"/>
        <end position="23"/>
    </location>
</feature>
<comment type="caution">
    <text evidence="4">The sequence shown here is derived from an EMBL/GenBank/DDBJ whole genome shotgun (WGS) entry which is preliminary data.</text>
</comment>
<dbReference type="EMBL" id="JBIGIB010000003">
    <property type="protein sequence ID" value="MFG6467597.1"/>
    <property type="molecule type" value="Genomic_DNA"/>
</dbReference>
<protein>
    <submittedName>
        <fullName evidence="4">Metallophosphoesterase family protein</fullName>
        <ecNumber evidence="4">3.1.-.-</ecNumber>
    </submittedName>
</protein>
<dbReference type="Gene3D" id="3.60.21.10">
    <property type="match status" value="1"/>
</dbReference>
<accession>A0ABW7H0I9</accession>
<dbReference type="RefSeq" id="WP_394385320.1">
    <property type="nucleotide sequence ID" value="NZ_JBIGIB010000003.1"/>
</dbReference>